<evidence type="ECO:0000313" key="1">
    <source>
        <dbReference type="EMBL" id="DAD39819.1"/>
    </source>
</evidence>
<gene>
    <name evidence="1" type="ORF">HUJ06_014142</name>
</gene>
<organism evidence="1 2">
    <name type="scientific">Nelumbo nucifera</name>
    <name type="common">Sacred lotus</name>
    <dbReference type="NCBI Taxonomy" id="4432"/>
    <lineage>
        <taxon>Eukaryota</taxon>
        <taxon>Viridiplantae</taxon>
        <taxon>Streptophyta</taxon>
        <taxon>Embryophyta</taxon>
        <taxon>Tracheophyta</taxon>
        <taxon>Spermatophyta</taxon>
        <taxon>Magnoliopsida</taxon>
        <taxon>Proteales</taxon>
        <taxon>Nelumbonaceae</taxon>
        <taxon>Nelumbo</taxon>
    </lineage>
</organism>
<reference evidence="1 2" key="1">
    <citation type="journal article" date="2020" name="Mol. Biol. Evol.">
        <title>Distinct Expression and Methylation Patterns for Genes with Different Fates following a Single Whole-Genome Duplication in Flowering Plants.</title>
        <authorList>
            <person name="Shi T."/>
            <person name="Rahmani R.S."/>
            <person name="Gugger P.F."/>
            <person name="Wang M."/>
            <person name="Li H."/>
            <person name="Zhang Y."/>
            <person name="Li Z."/>
            <person name="Wang Q."/>
            <person name="Van de Peer Y."/>
            <person name="Marchal K."/>
            <person name="Chen J."/>
        </authorList>
    </citation>
    <scope>NUCLEOTIDE SEQUENCE [LARGE SCALE GENOMIC DNA]</scope>
    <source>
        <tissue evidence="1">Leaf</tissue>
    </source>
</reference>
<protein>
    <submittedName>
        <fullName evidence="1">Uncharacterized protein</fullName>
    </submittedName>
</protein>
<dbReference type="Proteomes" id="UP000607653">
    <property type="component" value="Unassembled WGS sequence"/>
</dbReference>
<sequence>MSYLKLIPITCRCFSDLNSMCRFVIVESSVGHSTINILPSRRPSGGQSRITIHMHQKSKWCRGGRQAFY</sequence>
<name>A0A822Z8Z3_NELNU</name>
<proteinExistence type="predicted"/>
<comment type="caution">
    <text evidence="1">The sequence shown here is derived from an EMBL/GenBank/DDBJ whole genome shotgun (WGS) entry which is preliminary data.</text>
</comment>
<dbReference type="AlphaFoldDB" id="A0A822Z8Z3"/>
<evidence type="ECO:0000313" key="2">
    <source>
        <dbReference type="Proteomes" id="UP000607653"/>
    </source>
</evidence>
<dbReference type="EMBL" id="DUZY01000005">
    <property type="protein sequence ID" value="DAD39819.1"/>
    <property type="molecule type" value="Genomic_DNA"/>
</dbReference>
<accession>A0A822Z8Z3</accession>
<keyword evidence="2" id="KW-1185">Reference proteome</keyword>